<protein>
    <submittedName>
        <fullName evidence="3">Uncharacterized protein LOC117569036</fullName>
    </submittedName>
</protein>
<dbReference type="Proteomes" id="UP000515160">
    <property type="component" value="Chromosome 3"/>
</dbReference>
<dbReference type="PANTHER" id="PTHR31649:SF10">
    <property type="entry name" value="IP19903P-RELATED"/>
    <property type="match status" value="1"/>
</dbReference>
<keyword evidence="2" id="KW-1185">Reference proteome</keyword>
<dbReference type="InterPro" id="IPR006616">
    <property type="entry name" value="DM9_repeat"/>
</dbReference>
<evidence type="ECO:0000313" key="3">
    <source>
        <dbReference type="RefSeq" id="XP_034105925.1"/>
    </source>
</evidence>
<dbReference type="RefSeq" id="XP_034105925.1">
    <property type="nucleotide sequence ID" value="XM_034250034.2"/>
</dbReference>
<gene>
    <name evidence="3" type="primary">LOC117569036</name>
</gene>
<dbReference type="SMART" id="SM00696">
    <property type="entry name" value="DM9"/>
    <property type="match status" value="2"/>
</dbReference>
<dbReference type="Pfam" id="PF11901">
    <property type="entry name" value="DM9"/>
    <property type="match status" value="1"/>
</dbReference>
<evidence type="ECO:0000313" key="2">
    <source>
        <dbReference type="Proteomes" id="UP000515160"/>
    </source>
</evidence>
<dbReference type="PANTHER" id="PTHR31649">
    <property type="entry name" value="AGAP009604-PA"/>
    <property type="match status" value="1"/>
</dbReference>
<feature type="signal peptide" evidence="1">
    <location>
        <begin position="1"/>
        <end position="18"/>
    </location>
</feature>
<keyword evidence="1" id="KW-0732">Signal</keyword>
<name>A0A6P8X3X2_DROAB</name>
<evidence type="ECO:0000256" key="1">
    <source>
        <dbReference type="SAM" id="SignalP"/>
    </source>
</evidence>
<dbReference type="AlphaFoldDB" id="A0A6P8X3X2"/>
<accession>A0A6P8X3X2</accession>
<organism evidence="2 3">
    <name type="scientific">Drosophila albomicans</name>
    <name type="common">Fruit fly</name>
    <dbReference type="NCBI Taxonomy" id="7291"/>
    <lineage>
        <taxon>Eukaryota</taxon>
        <taxon>Metazoa</taxon>
        <taxon>Ecdysozoa</taxon>
        <taxon>Arthropoda</taxon>
        <taxon>Hexapoda</taxon>
        <taxon>Insecta</taxon>
        <taxon>Pterygota</taxon>
        <taxon>Neoptera</taxon>
        <taxon>Endopterygota</taxon>
        <taxon>Diptera</taxon>
        <taxon>Brachycera</taxon>
        <taxon>Muscomorpha</taxon>
        <taxon>Ephydroidea</taxon>
        <taxon>Drosophilidae</taxon>
        <taxon>Drosophila</taxon>
    </lineage>
</organism>
<dbReference type="GeneID" id="117569036"/>
<dbReference type="OrthoDB" id="2142040at2759"/>
<sequence length="180" mass="20107">MYKIACFLLVALFGVVLCVPSQYDFNQKWVTGNLSYPLPSNPLVGGLDPYGYKIYVGRVNFTATVVPVNVVAETGIASGNTNNVPFQARDYHLLTTKDDLDYQWIRSYDGHLEDYAVTVGTSSWNEMVYICRAKSDGGIIIGSLFLTTKRCLLTAFGYEYIHAVEKYEVLVAVPKNETSY</sequence>
<proteinExistence type="predicted"/>
<feature type="chain" id="PRO_5027774570" evidence="1">
    <location>
        <begin position="19"/>
        <end position="180"/>
    </location>
</feature>
<reference evidence="3" key="1">
    <citation type="submission" date="2025-08" db="UniProtKB">
        <authorList>
            <consortium name="RefSeq"/>
        </authorList>
    </citation>
    <scope>IDENTIFICATION</scope>
    <source>
        <strain evidence="3">15112-1751.03</strain>
        <tissue evidence="3">Whole Adult</tissue>
    </source>
</reference>